<keyword evidence="3" id="KW-0813">Transport</keyword>
<evidence type="ECO:0000259" key="8">
    <source>
        <dbReference type="Pfam" id="PF00999"/>
    </source>
</evidence>
<dbReference type="Pfam" id="PF00999">
    <property type="entry name" value="Na_H_Exchanger"/>
    <property type="match status" value="1"/>
</dbReference>
<feature type="transmembrane region" description="Helical" evidence="7">
    <location>
        <begin position="251"/>
        <end position="268"/>
    </location>
</feature>
<organism evidence="10 11">
    <name type="scientific">Nocardiopsis suaedae</name>
    <dbReference type="NCBI Taxonomy" id="3018444"/>
    <lineage>
        <taxon>Bacteria</taxon>
        <taxon>Bacillati</taxon>
        <taxon>Actinomycetota</taxon>
        <taxon>Actinomycetes</taxon>
        <taxon>Streptosporangiales</taxon>
        <taxon>Nocardiopsidaceae</taxon>
        <taxon>Nocardiopsis</taxon>
    </lineage>
</organism>
<evidence type="ECO:0000256" key="2">
    <source>
        <dbReference type="ARBA" id="ARBA00005551"/>
    </source>
</evidence>
<gene>
    <name evidence="10" type="ORF">O4U47_13750</name>
</gene>
<feature type="transmembrane region" description="Helical" evidence="7">
    <location>
        <begin position="74"/>
        <end position="96"/>
    </location>
</feature>
<keyword evidence="6 7" id="KW-0472">Membrane</keyword>
<accession>A0ABT4TLJ8</accession>
<keyword evidence="5 7" id="KW-1133">Transmembrane helix</keyword>
<sequence>MEAAFIGAAFAGGLAATAVRLPPLVGFLAAGFALNGLGYGLTPELEAVADLGVTLLLFTIGLKLDVRSLLRPEVWGAAGAHMVVSVPLAAIALGALRLAGLPLLQGTAWSGLLLLGFALSFSSTVFAVKVLQDRSEMGSLYGRLAISVLIMQDLFAVVFITASTDTRPSPWALLLPLLIPAAPLLRRLLDRIGHGEMQALFGVAAALVLGYGLFDLVGVKGDLGALVLGVLLAPAANAPALAKTLFSLKELFLVGFFLSIGLTGVPAWETVGLAVGLLLLLPVKGALFTALFLGLRLRGRTSLLAGATLGTYSEFGLVVVASAAAQGWLSDDWLSALALAVALSFLVAAPLNTHGEEVYRSAAPWLRRRERADLLPSDRPIDLSGARAVVLGMGRVGRGAYDRLREAHGVAAVGVEHDPATVERLREAGYRVVEGDATDSDFWDRLSLSEEVGLVILAMPHQRGNLAALESLDATGHRPVVAGVVSHAEEIGQLRARGADEVHHLYGEAGRALADDAVRRTMGG</sequence>
<keyword evidence="11" id="KW-1185">Reference proteome</keyword>
<evidence type="ECO:0000256" key="6">
    <source>
        <dbReference type="ARBA" id="ARBA00023136"/>
    </source>
</evidence>
<dbReference type="Proteomes" id="UP001165685">
    <property type="component" value="Unassembled WGS sequence"/>
</dbReference>
<dbReference type="PANTHER" id="PTHR42751:SF1">
    <property type="entry name" value="CATION_PROTON ANTIPORTER YBAL-RELATED"/>
    <property type="match status" value="1"/>
</dbReference>
<feature type="domain" description="Cation/H+ exchanger transmembrane" evidence="8">
    <location>
        <begin position="8"/>
        <end position="348"/>
    </location>
</feature>
<feature type="domain" description="RCK N-terminal" evidence="9">
    <location>
        <begin position="389"/>
        <end position="502"/>
    </location>
</feature>
<dbReference type="Pfam" id="PF02254">
    <property type="entry name" value="TrkA_N"/>
    <property type="match status" value="1"/>
</dbReference>
<dbReference type="InterPro" id="IPR003148">
    <property type="entry name" value="RCK_N"/>
</dbReference>
<evidence type="ECO:0000256" key="7">
    <source>
        <dbReference type="SAM" id="Phobius"/>
    </source>
</evidence>
<feature type="transmembrane region" description="Helical" evidence="7">
    <location>
        <begin position="197"/>
        <end position="217"/>
    </location>
</feature>
<dbReference type="PANTHER" id="PTHR42751">
    <property type="entry name" value="SODIUM/HYDROGEN EXCHANGER FAMILY/TRKA DOMAIN PROTEIN"/>
    <property type="match status" value="1"/>
</dbReference>
<feature type="transmembrane region" description="Helical" evidence="7">
    <location>
        <begin position="168"/>
        <end position="185"/>
    </location>
</feature>
<comment type="subcellular location">
    <subcellularLocation>
        <location evidence="1">Membrane</location>
        <topology evidence="1">Multi-pass membrane protein</topology>
    </subcellularLocation>
</comment>
<evidence type="ECO:0000256" key="5">
    <source>
        <dbReference type="ARBA" id="ARBA00022989"/>
    </source>
</evidence>
<dbReference type="Gene3D" id="1.20.1530.20">
    <property type="match status" value="1"/>
</dbReference>
<feature type="transmembrane region" description="Helical" evidence="7">
    <location>
        <begin position="108"/>
        <end position="128"/>
    </location>
</feature>
<evidence type="ECO:0000259" key="9">
    <source>
        <dbReference type="Pfam" id="PF02254"/>
    </source>
</evidence>
<proteinExistence type="inferred from homology"/>
<keyword evidence="4 7" id="KW-0812">Transmembrane</keyword>
<feature type="transmembrane region" description="Helical" evidence="7">
    <location>
        <begin position="223"/>
        <end position="242"/>
    </location>
</feature>
<dbReference type="EMBL" id="JAQFWP010000023">
    <property type="protein sequence ID" value="MDA2805578.1"/>
    <property type="molecule type" value="Genomic_DNA"/>
</dbReference>
<feature type="transmembrane region" description="Helical" evidence="7">
    <location>
        <begin position="333"/>
        <end position="351"/>
    </location>
</feature>
<reference evidence="10" key="1">
    <citation type="submission" date="2023-01" db="EMBL/GenBank/DDBJ databases">
        <title>Draft genome sequence of Nocardiopsis sp. LSu2-4 isolated from halophytes.</title>
        <authorList>
            <person name="Duangmal K."/>
            <person name="Chantavorakit T."/>
        </authorList>
    </citation>
    <scope>NUCLEOTIDE SEQUENCE</scope>
    <source>
        <strain evidence="10">LSu2-4</strain>
    </source>
</reference>
<dbReference type="Gene3D" id="3.40.50.720">
    <property type="entry name" value="NAD(P)-binding Rossmann-like Domain"/>
    <property type="match status" value="1"/>
</dbReference>
<evidence type="ECO:0000256" key="4">
    <source>
        <dbReference type="ARBA" id="ARBA00022692"/>
    </source>
</evidence>
<evidence type="ECO:0000313" key="10">
    <source>
        <dbReference type="EMBL" id="MDA2805578.1"/>
    </source>
</evidence>
<feature type="transmembrane region" description="Helical" evidence="7">
    <location>
        <begin position="274"/>
        <end position="295"/>
    </location>
</feature>
<feature type="transmembrane region" description="Helical" evidence="7">
    <location>
        <begin position="42"/>
        <end position="62"/>
    </location>
</feature>
<evidence type="ECO:0000256" key="3">
    <source>
        <dbReference type="ARBA" id="ARBA00022448"/>
    </source>
</evidence>
<dbReference type="InterPro" id="IPR036291">
    <property type="entry name" value="NAD(P)-bd_dom_sf"/>
</dbReference>
<feature type="transmembrane region" description="Helical" evidence="7">
    <location>
        <begin position="302"/>
        <end position="327"/>
    </location>
</feature>
<protein>
    <submittedName>
        <fullName evidence="10">Cation:proton antiporter</fullName>
    </submittedName>
</protein>
<comment type="similarity">
    <text evidence="2">Belongs to the monovalent cation:proton antiporter 2 (CPA2) transporter (TC 2.A.37) family.</text>
</comment>
<dbReference type="InterPro" id="IPR038770">
    <property type="entry name" value="Na+/solute_symporter_sf"/>
</dbReference>
<evidence type="ECO:0000313" key="11">
    <source>
        <dbReference type="Proteomes" id="UP001165685"/>
    </source>
</evidence>
<dbReference type="InterPro" id="IPR006153">
    <property type="entry name" value="Cation/H_exchanger_TM"/>
</dbReference>
<dbReference type="RefSeq" id="WP_270678234.1">
    <property type="nucleotide sequence ID" value="NZ_JAQFWP010000023.1"/>
</dbReference>
<comment type="caution">
    <text evidence="10">The sequence shown here is derived from an EMBL/GenBank/DDBJ whole genome shotgun (WGS) entry which is preliminary data.</text>
</comment>
<feature type="transmembrane region" description="Helical" evidence="7">
    <location>
        <begin position="140"/>
        <end position="162"/>
    </location>
</feature>
<evidence type="ECO:0000256" key="1">
    <source>
        <dbReference type="ARBA" id="ARBA00004141"/>
    </source>
</evidence>
<name>A0ABT4TLJ8_9ACTN</name>
<dbReference type="SUPFAM" id="SSF51735">
    <property type="entry name" value="NAD(P)-binding Rossmann-fold domains"/>
    <property type="match status" value="1"/>
</dbReference>